<dbReference type="EMBL" id="KN839940">
    <property type="protein sequence ID" value="KIJ58438.1"/>
    <property type="molecule type" value="Genomic_DNA"/>
</dbReference>
<evidence type="ECO:0000313" key="3">
    <source>
        <dbReference type="Proteomes" id="UP000053820"/>
    </source>
</evidence>
<dbReference type="AlphaFoldDB" id="A0A0C9VYG5"/>
<reference evidence="2 3" key="1">
    <citation type="submission" date="2014-04" db="EMBL/GenBank/DDBJ databases">
        <title>Evolutionary Origins and Diversification of the Mycorrhizal Mutualists.</title>
        <authorList>
            <consortium name="DOE Joint Genome Institute"/>
            <consortium name="Mycorrhizal Genomics Consortium"/>
            <person name="Kohler A."/>
            <person name="Kuo A."/>
            <person name="Nagy L.G."/>
            <person name="Floudas D."/>
            <person name="Copeland A."/>
            <person name="Barry K.W."/>
            <person name="Cichocki N."/>
            <person name="Veneault-Fourrey C."/>
            <person name="LaButti K."/>
            <person name="Lindquist E.A."/>
            <person name="Lipzen A."/>
            <person name="Lundell T."/>
            <person name="Morin E."/>
            <person name="Murat C."/>
            <person name="Riley R."/>
            <person name="Ohm R."/>
            <person name="Sun H."/>
            <person name="Tunlid A."/>
            <person name="Henrissat B."/>
            <person name="Grigoriev I.V."/>
            <person name="Hibbett D.S."/>
            <person name="Martin F."/>
        </authorList>
    </citation>
    <scope>NUCLEOTIDE SEQUENCE [LARGE SCALE GENOMIC DNA]</scope>
    <source>
        <strain evidence="2 3">MD-312</strain>
    </source>
</reference>
<dbReference type="PANTHER" id="PTHR33096">
    <property type="entry name" value="CXC2 DOMAIN-CONTAINING PROTEIN"/>
    <property type="match status" value="1"/>
</dbReference>
<feature type="compositionally biased region" description="Polar residues" evidence="1">
    <location>
        <begin position="779"/>
        <end position="788"/>
    </location>
</feature>
<dbReference type="Pfam" id="PF18758">
    <property type="entry name" value="KDZ"/>
    <property type="match status" value="1"/>
</dbReference>
<dbReference type="OrthoDB" id="3246730at2759"/>
<organism evidence="2 3">
    <name type="scientific">Hydnomerulius pinastri MD-312</name>
    <dbReference type="NCBI Taxonomy" id="994086"/>
    <lineage>
        <taxon>Eukaryota</taxon>
        <taxon>Fungi</taxon>
        <taxon>Dikarya</taxon>
        <taxon>Basidiomycota</taxon>
        <taxon>Agaricomycotina</taxon>
        <taxon>Agaricomycetes</taxon>
        <taxon>Agaricomycetidae</taxon>
        <taxon>Boletales</taxon>
        <taxon>Boletales incertae sedis</taxon>
        <taxon>Leucogyrophana</taxon>
    </lineage>
</organism>
<dbReference type="HOGENOM" id="CLU_013084_2_1_1"/>
<dbReference type="InterPro" id="IPR040521">
    <property type="entry name" value="KDZ"/>
</dbReference>
<proteinExistence type="predicted"/>
<accession>A0A0C9VYG5</accession>
<sequence>RLPIRRSDAYTASALVRHGLMPCSPITINSVITIDALELYRVAYHRNPHFSIQAFVKTLCDLHGVDFRRYLSCQFSIAFDVYLQVRSAVDVRVAAALQRDSPDWRLTHSCPACTYTLQDEAKMKFKLLYAIDGNDSLKRIHRKLLEDEEAEGASATSCELLTFQKLVCDRYLSRDFVDQFAKQPEGASMPTEDAEFNPCAGRWKNMDDQKTKKTWGVYDETGIMLAVCRHGFSLVLADMVQSGELAKYPVAIISKLLNAFGSDLGGGYDIGCQFKTTLASSAIGTLAREKNHTCLVGAFHGHAHRRLCQLENLTTYISGLGLEDLETCERTFSKSNALASTVRYASIFHRKQAISGYFKHNDEYEIYGNLSKFLYDNYKQALECLRESETALPKLKHDLNMSDYHVFEKWLADEKAYLQSLSKEPEEETLQMEYWKRLGALAISGQELGTARVTFAQVPTPTNKNLPSYQAEVKATRKAETARRHAYEKYAKDLSAVQELESKLDIKDRWTPEDVDWQRAARLVANREYQRALDNLEGLVVARIFELSKINRAGTAKALQARSSAIRTALERYNTAALAMEPARRTLEWDEVVEYAFLADFDLLRDVHQDVSQRPWATPAGRAAMDAYFKKCRAEEEIHRLNIEMQRLLTYIRDEEDYLLSCEDKLMPASPVLAHQVAILRNIRGRFNEQHIKYLLKISQLQGFSGTLTLGKSAHTGPGESASNPDPRIPGQMSIPAPGTRPHAETLPPDTQEDLEDEEDMDDNVAEASSALQDVLTVSLDTTPEQAS</sequence>
<evidence type="ECO:0000256" key="1">
    <source>
        <dbReference type="SAM" id="MobiDB-lite"/>
    </source>
</evidence>
<feature type="region of interest" description="Disordered" evidence="1">
    <location>
        <begin position="710"/>
        <end position="788"/>
    </location>
</feature>
<gene>
    <name evidence="2" type="ORF">HYDPIDRAFT_102653</name>
</gene>
<dbReference type="PANTHER" id="PTHR33096:SF1">
    <property type="entry name" value="CXC1-LIKE CYSTEINE CLUSTER ASSOCIATED WITH KDZ TRANSPOSASES DOMAIN-CONTAINING PROTEIN"/>
    <property type="match status" value="1"/>
</dbReference>
<protein>
    <recommendedName>
        <fullName evidence="4">CxC1-like cysteine cluster associated with KDZ transposases domain-containing protein</fullName>
    </recommendedName>
</protein>
<feature type="compositionally biased region" description="Acidic residues" evidence="1">
    <location>
        <begin position="751"/>
        <end position="765"/>
    </location>
</feature>
<evidence type="ECO:0000313" key="2">
    <source>
        <dbReference type="EMBL" id="KIJ58438.1"/>
    </source>
</evidence>
<keyword evidence="3" id="KW-1185">Reference proteome</keyword>
<dbReference type="Proteomes" id="UP000053820">
    <property type="component" value="Unassembled WGS sequence"/>
</dbReference>
<evidence type="ECO:0008006" key="4">
    <source>
        <dbReference type="Google" id="ProtNLM"/>
    </source>
</evidence>
<name>A0A0C9VYG5_9AGAM</name>
<feature type="non-terminal residue" evidence="2">
    <location>
        <position position="788"/>
    </location>
</feature>